<feature type="transmembrane region" description="Helical" evidence="1">
    <location>
        <begin position="202"/>
        <end position="223"/>
    </location>
</feature>
<dbReference type="AlphaFoldDB" id="A0A7C5XK54"/>
<reference evidence="2" key="1">
    <citation type="journal article" date="2020" name="mSystems">
        <title>Genome- and Community-Level Interaction Insights into Carbon Utilization and Element Cycling Functions of Hydrothermarchaeota in Hydrothermal Sediment.</title>
        <authorList>
            <person name="Zhou Z."/>
            <person name="Liu Y."/>
            <person name="Xu W."/>
            <person name="Pan J."/>
            <person name="Luo Z.H."/>
            <person name="Li M."/>
        </authorList>
    </citation>
    <scope>NUCLEOTIDE SEQUENCE [LARGE SCALE GENOMIC DNA]</scope>
    <source>
        <strain evidence="2">SpSt-1121</strain>
    </source>
</reference>
<dbReference type="EMBL" id="DRZI01000107">
    <property type="protein sequence ID" value="HHP81522.1"/>
    <property type="molecule type" value="Genomic_DNA"/>
</dbReference>
<protein>
    <submittedName>
        <fullName evidence="2">Uncharacterized protein</fullName>
    </submittedName>
</protein>
<evidence type="ECO:0000313" key="2">
    <source>
        <dbReference type="EMBL" id="HHP81522.1"/>
    </source>
</evidence>
<gene>
    <name evidence="2" type="ORF">ENM84_02530</name>
</gene>
<keyword evidence="1" id="KW-0472">Membrane</keyword>
<organism evidence="2">
    <name type="scientific">Ignisphaera aggregans</name>
    <dbReference type="NCBI Taxonomy" id="334771"/>
    <lineage>
        <taxon>Archaea</taxon>
        <taxon>Thermoproteota</taxon>
        <taxon>Thermoprotei</taxon>
        <taxon>Desulfurococcales</taxon>
        <taxon>Desulfurococcaceae</taxon>
        <taxon>Ignisphaera</taxon>
    </lineage>
</organism>
<accession>A0A7C5XK54</accession>
<comment type="caution">
    <text evidence="2">The sequence shown here is derived from an EMBL/GenBank/DDBJ whole genome shotgun (WGS) entry which is preliminary data.</text>
</comment>
<proteinExistence type="predicted"/>
<sequence>MNIKSISLLVIGVIFFVAGWISLLNGIEVKSCSSYLYVPKSFSGEVMLSYTEWLYWTNIPLNVSGFYIKGNTTKNIEFTVNKSMGWINLVIIGEPIKQEYKGSIVISNASDPSQAIITMNISPMQSVGGKGMNITSMFLQTLSPGKYILSVTLDTDAYIHRIVLSGPSSTELEKASPKITFTPDTYDQIKIDYICGISFSTAFIATILVSIGMATTIASALVAQISGRPLIKTDIRKLKKSRK</sequence>
<name>A0A7C5XK54_9CREN</name>
<evidence type="ECO:0000256" key="1">
    <source>
        <dbReference type="SAM" id="Phobius"/>
    </source>
</evidence>
<keyword evidence="1" id="KW-0812">Transmembrane</keyword>
<keyword evidence="1" id="KW-1133">Transmembrane helix</keyword>